<evidence type="ECO:0000313" key="2">
    <source>
        <dbReference type="WBParaSite" id="ACRNAN_scaffold14881.g23827.t1"/>
    </source>
</evidence>
<sequence length="138" mass="15754">MQPTEQKCIRRAQKRAFALLAMGTGMSCTNLQDFIKSFCPSSSTTIDLLIQHMNATDVKTAFDAVNQKYTQTEGVGLNTKLPIDFCPIVMFNNAKFFSLNLEDFYDDIKYDGTIMLNLLWNILKFTIPIPFYYIVPQS</sequence>
<keyword evidence="1" id="KW-1185">Reference proteome</keyword>
<dbReference type="PROSITE" id="PS51257">
    <property type="entry name" value="PROKAR_LIPOPROTEIN"/>
    <property type="match status" value="1"/>
</dbReference>
<dbReference type="WBParaSite" id="ACRNAN_scaffold14881.g23827.t1">
    <property type="protein sequence ID" value="ACRNAN_scaffold14881.g23827.t1"/>
    <property type="gene ID" value="ACRNAN_scaffold14881.g23827"/>
</dbReference>
<reference evidence="2" key="1">
    <citation type="submission" date="2022-11" db="UniProtKB">
        <authorList>
            <consortium name="WormBaseParasite"/>
        </authorList>
    </citation>
    <scope>IDENTIFICATION</scope>
</reference>
<protein>
    <submittedName>
        <fullName evidence="2">Uncharacterized protein</fullName>
    </submittedName>
</protein>
<dbReference type="Proteomes" id="UP000887540">
    <property type="component" value="Unplaced"/>
</dbReference>
<organism evidence="1 2">
    <name type="scientific">Acrobeloides nanus</name>
    <dbReference type="NCBI Taxonomy" id="290746"/>
    <lineage>
        <taxon>Eukaryota</taxon>
        <taxon>Metazoa</taxon>
        <taxon>Ecdysozoa</taxon>
        <taxon>Nematoda</taxon>
        <taxon>Chromadorea</taxon>
        <taxon>Rhabditida</taxon>
        <taxon>Tylenchina</taxon>
        <taxon>Cephalobomorpha</taxon>
        <taxon>Cephaloboidea</taxon>
        <taxon>Cephalobidae</taxon>
        <taxon>Acrobeloides</taxon>
    </lineage>
</organism>
<proteinExistence type="predicted"/>
<dbReference type="AlphaFoldDB" id="A0A914CVQ4"/>
<accession>A0A914CVQ4</accession>
<name>A0A914CVQ4_9BILA</name>
<evidence type="ECO:0000313" key="1">
    <source>
        <dbReference type="Proteomes" id="UP000887540"/>
    </source>
</evidence>